<dbReference type="EnsemblPlants" id="OB04G28270.1">
    <property type="protein sequence ID" value="OB04G28270.1"/>
    <property type="gene ID" value="OB04G28270"/>
</dbReference>
<protein>
    <submittedName>
        <fullName evidence="1">Uncharacterized protein</fullName>
    </submittedName>
</protein>
<dbReference type="Proteomes" id="UP000006038">
    <property type="component" value="Chromosome 4"/>
</dbReference>
<reference evidence="1" key="2">
    <citation type="submission" date="2013-04" db="UniProtKB">
        <authorList>
            <consortium name="EnsemblPlants"/>
        </authorList>
    </citation>
    <scope>IDENTIFICATION</scope>
</reference>
<evidence type="ECO:0000313" key="2">
    <source>
        <dbReference type="Proteomes" id="UP000006038"/>
    </source>
</evidence>
<dbReference type="HOGENOM" id="CLU_2816517_0_0_1"/>
<proteinExistence type="predicted"/>
<evidence type="ECO:0000313" key="1">
    <source>
        <dbReference type="EnsemblPlants" id="OB04G28270.1"/>
    </source>
</evidence>
<reference evidence="1" key="1">
    <citation type="journal article" date="2013" name="Nat. Commun.">
        <title>Whole-genome sequencing of Oryza brachyantha reveals mechanisms underlying Oryza genome evolution.</title>
        <authorList>
            <person name="Chen J."/>
            <person name="Huang Q."/>
            <person name="Gao D."/>
            <person name="Wang J."/>
            <person name="Lang Y."/>
            <person name="Liu T."/>
            <person name="Li B."/>
            <person name="Bai Z."/>
            <person name="Luis Goicoechea J."/>
            <person name="Liang C."/>
            <person name="Chen C."/>
            <person name="Zhang W."/>
            <person name="Sun S."/>
            <person name="Liao Y."/>
            <person name="Zhang X."/>
            <person name="Yang L."/>
            <person name="Song C."/>
            <person name="Wang M."/>
            <person name="Shi J."/>
            <person name="Liu G."/>
            <person name="Liu J."/>
            <person name="Zhou H."/>
            <person name="Zhou W."/>
            <person name="Yu Q."/>
            <person name="An N."/>
            <person name="Chen Y."/>
            <person name="Cai Q."/>
            <person name="Wang B."/>
            <person name="Liu B."/>
            <person name="Min J."/>
            <person name="Huang Y."/>
            <person name="Wu H."/>
            <person name="Li Z."/>
            <person name="Zhang Y."/>
            <person name="Yin Y."/>
            <person name="Song W."/>
            <person name="Jiang J."/>
            <person name="Jackson S.A."/>
            <person name="Wing R.A."/>
            <person name="Wang J."/>
            <person name="Chen M."/>
        </authorList>
    </citation>
    <scope>NUCLEOTIDE SEQUENCE [LARGE SCALE GENOMIC DNA]</scope>
    <source>
        <strain evidence="1">cv. IRGC 101232</strain>
    </source>
</reference>
<organism evidence="1">
    <name type="scientific">Oryza brachyantha</name>
    <name type="common">malo sina</name>
    <dbReference type="NCBI Taxonomy" id="4533"/>
    <lineage>
        <taxon>Eukaryota</taxon>
        <taxon>Viridiplantae</taxon>
        <taxon>Streptophyta</taxon>
        <taxon>Embryophyta</taxon>
        <taxon>Tracheophyta</taxon>
        <taxon>Spermatophyta</taxon>
        <taxon>Magnoliopsida</taxon>
        <taxon>Liliopsida</taxon>
        <taxon>Poales</taxon>
        <taxon>Poaceae</taxon>
        <taxon>BOP clade</taxon>
        <taxon>Oryzoideae</taxon>
        <taxon>Oryzeae</taxon>
        <taxon>Oryzinae</taxon>
        <taxon>Oryza</taxon>
    </lineage>
</organism>
<dbReference type="Gramene" id="OB04G28270.1">
    <property type="protein sequence ID" value="OB04G28270.1"/>
    <property type="gene ID" value="OB04G28270"/>
</dbReference>
<sequence length="67" mass="7732">MLVSWEIWKKRHNRVFKREEATMQGPVNCITEEILFWCTCVIMPLKNHARLAGAKDDNASTNATTII</sequence>
<dbReference type="AlphaFoldDB" id="J3M0A2"/>
<name>J3M0A2_ORYBR</name>
<accession>J3M0A2</accession>
<keyword evidence="2" id="KW-1185">Reference proteome</keyword>